<keyword evidence="5 8" id="KW-0103">Bromodomain</keyword>
<evidence type="ECO:0000256" key="4">
    <source>
        <dbReference type="ARBA" id="ARBA00023015"/>
    </source>
</evidence>
<keyword evidence="3" id="KW-0156">Chromatin regulator</keyword>
<dbReference type="Gene3D" id="1.20.920.10">
    <property type="entry name" value="Bromodomain-like"/>
    <property type="match status" value="1"/>
</dbReference>
<evidence type="ECO:0000313" key="11">
    <source>
        <dbReference type="Proteomes" id="UP000015241"/>
    </source>
</evidence>
<gene>
    <name evidence="10" type="ORF">FOMPIDRAFT_65046</name>
</gene>
<dbReference type="CDD" id="cd04369">
    <property type="entry name" value="Bromodomain"/>
    <property type="match status" value="1"/>
</dbReference>
<evidence type="ECO:0000256" key="8">
    <source>
        <dbReference type="PROSITE-ProRule" id="PRU00035"/>
    </source>
</evidence>
<keyword evidence="6" id="KW-0804">Transcription</keyword>
<keyword evidence="11" id="KW-1185">Reference proteome</keyword>
<dbReference type="PANTHER" id="PTHR16062">
    <property type="entry name" value="SWI/SNF-RELATED"/>
    <property type="match status" value="1"/>
</dbReference>
<evidence type="ECO:0000256" key="5">
    <source>
        <dbReference type="ARBA" id="ARBA00023117"/>
    </source>
</evidence>
<proteinExistence type="predicted"/>
<keyword evidence="7" id="KW-0539">Nucleus</keyword>
<protein>
    <recommendedName>
        <fullName evidence="9">Bromo domain-containing protein</fullName>
    </recommendedName>
</protein>
<dbReference type="OrthoDB" id="1742084at2759"/>
<dbReference type="STRING" id="743788.S8F170"/>
<dbReference type="Pfam" id="PF00439">
    <property type="entry name" value="Bromodomain"/>
    <property type="match status" value="1"/>
</dbReference>
<dbReference type="GO" id="GO:0003682">
    <property type="term" value="F:chromatin binding"/>
    <property type="evidence" value="ECO:0007669"/>
    <property type="project" value="TreeGrafter"/>
</dbReference>
<evidence type="ECO:0000256" key="1">
    <source>
        <dbReference type="ARBA" id="ARBA00004123"/>
    </source>
</evidence>
<organism evidence="10 11">
    <name type="scientific">Fomitopsis schrenkii</name>
    <name type="common">Brown rot fungus</name>
    <dbReference type="NCBI Taxonomy" id="2126942"/>
    <lineage>
        <taxon>Eukaryota</taxon>
        <taxon>Fungi</taxon>
        <taxon>Dikarya</taxon>
        <taxon>Basidiomycota</taxon>
        <taxon>Agaricomycotina</taxon>
        <taxon>Agaricomycetes</taxon>
        <taxon>Polyporales</taxon>
        <taxon>Fomitopsis</taxon>
    </lineage>
</organism>
<dbReference type="PROSITE" id="PS50014">
    <property type="entry name" value="BROMODOMAIN_2"/>
    <property type="match status" value="1"/>
</dbReference>
<evidence type="ECO:0000313" key="10">
    <source>
        <dbReference type="EMBL" id="EPS92764.1"/>
    </source>
</evidence>
<dbReference type="Proteomes" id="UP000015241">
    <property type="component" value="Unassembled WGS sequence"/>
</dbReference>
<evidence type="ECO:0000256" key="3">
    <source>
        <dbReference type="ARBA" id="ARBA00022853"/>
    </source>
</evidence>
<dbReference type="SUPFAM" id="SSF47370">
    <property type="entry name" value="Bromodomain"/>
    <property type="match status" value="1"/>
</dbReference>
<evidence type="ECO:0000256" key="6">
    <source>
        <dbReference type="ARBA" id="ARBA00023163"/>
    </source>
</evidence>
<dbReference type="GO" id="GO:0006368">
    <property type="term" value="P:transcription elongation by RNA polymerase II"/>
    <property type="evidence" value="ECO:0007669"/>
    <property type="project" value="TreeGrafter"/>
</dbReference>
<evidence type="ECO:0000256" key="7">
    <source>
        <dbReference type="ARBA" id="ARBA00023242"/>
    </source>
</evidence>
<comment type="subcellular location">
    <subcellularLocation>
        <location evidence="1">Nucleus</location>
    </subcellularLocation>
</comment>
<dbReference type="HOGENOM" id="CLU_2849720_0_0_1"/>
<dbReference type="InterPro" id="IPR036427">
    <property type="entry name" value="Bromodomain-like_sf"/>
</dbReference>
<dbReference type="GO" id="GO:0006338">
    <property type="term" value="P:chromatin remodeling"/>
    <property type="evidence" value="ECO:0007669"/>
    <property type="project" value="InterPro"/>
</dbReference>
<dbReference type="InterPro" id="IPR037382">
    <property type="entry name" value="Rsc/polybromo"/>
</dbReference>
<feature type="domain" description="Bromo" evidence="9">
    <location>
        <begin position="1"/>
        <end position="64"/>
    </location>
</feature>
<dbReference type="GO" id="GO:0016586">
    <property type="term" value="C:RSC-type complex"/>
    <property type="evidence" value="ECO:0007669"/>
    <property type="project" value="InterPro"/>
</dbReference>
<dbReference type="InterPro" id="IPR001487">
    <property type="entry name" value="Bromodomain"/>
</dbReference>
<keyword evidence="2" id="KW-0677">Repeat</keyword>
<name>S8F170_FOMSC</name>
<dbReference type="EMBL" id="KE504357">
    <property type="protein sequence ID" value="EPS92764.1"/>
    <property type="molecule type" value="Genomic_DNA"/>
</dbReference>
<dbReference type="InParanoid" id="S8F170"/>
<dbReference type="PRINTS" id="PR00503">
    <property type="entry name" value="BROMODOMAIN"/>
</dbReference>
<reference evidence="10 11" key="1">
    <citation type="journal article" date="2012" name="Science">
        <title>The Paleozoic origin of enzymatic lignin decomposition reconstructed from 31 fungal genomes.</title>
        <authorList>
            <person name="Floudas D."/>
            <person name="Binder M."/>
            <person name="Riley R."/>
            <person name="Barry K."/>
            <person name="Blanchette R.A."/>
            <person name="Henrissat B."/>
            <person name="Martinez A.T."/>
            <person name="Otillar R."/>
            <person name="Spatafora J.W."/>
            <person name="Yadav J.S."/>
            <person name="Aerts A."/>
            <person name="Benoit I."/>
            <person name="Boyd A."/>
            <person name="Carlson A."/>
            <person name="Copeland A."/>
            <person name="Coutinho P.M."/>
            <person name="de Vries R.P."/>
            <person name="Ferreira P."/>
            <person name="Findley K."/>
            <person name="Foster B."/>
            <person name="Gaskell J."/>
            <person name="Glotzer D."/>
            <person name="Gorecki P."/>
            <person name="Heitman J."/>
            <person name="Hesse C."/>
            <person name="Hori C."/>
            <person name="Igarashi K."/>
            <person name="Jurgens J.A."/>
            <person name="Kallen N."/>
            <person name="Kersten P."/>
            <person name="Kohler A."/>
            <person name="Kuees U."/>
            <person name="Kumar T.K.A."/>
            <person name="Kuo A."/>
            <person name="LaButti K."/>
            <person name="Larrondo L.F."/>
            <person name="Lindquist E."/>
            <person name="Ling A."/>
            <person name="Lombard V."/>
            <person name="Lucas S."/>
            <person name="Lundell T."/>
            <person name="Martin R."/>
            <person name="McLaughlin D.J."/>
            <person name="Morgenstern I."/>
            <person name="Morin E."/>
            <person name="Murat C."/>
            <person name="Nagy L.G."/>
            <person name="Nolan M."/>
            <person name="Ohm R.A."/>
            <person name="Patyshakuliyeva A."/>
            <person name="Rokas A."/>
            <person name="Ruiz-Duenas F.J."/>
            <person name="Sabat G."/>
            <person name="Salamov A."/>
            <person name="Samejima M."/>
            <person name="Schmutz J."/>
            <person name="Slot J.C."/>
            <person name="St John F."/>
            <person name="Stenlid J."/>
            <person name="Sun H."/>
            <person name="Sun S."/>
            <person name="Syed K."/>
            <person name="Tsang A."/>
            <person name="Wiebenga A."/>
            <person name="Young D."/>
            <person name="Pisabarro A."/>
            <person name="Eastwood D.C."/>
            <person name="Martin F."/>
            <person name="Cullen D."/>
            <person name="Grigoriev I.V."/>
            <person name="Hibbett D.S."/>
        </authorList>
    </citation>
    <scope>NUCLEOTIDE SEQUENCE</scope>
    <source>
        <strain evidence="11">FP-58527</strain>
    </source>
</reference>
<sequence>MFMNLADRTAWAEYYEIIPQPRCFKGIQNNLAKNKYRDPLDVYTDLDLVFLNALYYNEEGESDSH</sequence>
<accession>S8F170</accession>
<keyword evidence="4" id="KW-0805">Transcription regulation</keyword>
<evidence type="ECO:0000259" key="9">
    <source>
        <dbReference type="PROSITE" id="PS50014"/>
    </source>
</evidence>
<dbReference type="AlphaFoldDB" id="S8F170"/>
<evidence type="ECO:0000256" key="2">
    <source>
        <dbReference type="ARBA" id="ARBA00022737"/>
    </source>
</evidence>
<dbReference type="PANTHER" id="PTHR16062:SF19">
    <property type="entry name" value="PROTEIN POLYBROMO-1"/>
    <property type="match status" value="1"/>
</dbReference>